<dbReference type="Proteomes" id="UP000184295">
    <property type="component" value="Unassembled WGS sequence"/>
</dbReference>
<evidence type="ECO:0000313" key="2">
    <source>
        <dbReference type="Proteomes" id="UP000184295"/>
    </source>
</evidence>
<dbReference type="EMBL" id="FQUL01000017">
    <property type="protein sequence ID" value="SHE69804.1"/>
    <property type="molecule type" value="Genomic_DNA"/>
</dbReference>
<name>A0A1M4VLB8_9ACTN</name>
<gene>
    <name evidence="1" type="ORF">SAMN02745225_01362</name>
</gene>
<proteinExistence type="predicted"/>
<accession>A0A1M4VLB8</accession>
<dbReference type="OrthoDB" id="9800174at2"/>
<dbReference type="STRING" id="1121881.SAMN02745225_01362"/>
<reference evidence="2" key="1">
    <citation type="submission" date="2016-11" db="EMBL/GenBank/DDBJ databases">
        <authorList>
            <person name="Varghese N."/>
            <person name="Submissions S."/>
        </authorList>
    </citation>
    <scope>NUCLEOTIDE SEQUENCE [LARGE SCALE GENOMIC DNA]</scope>
    <source>
        <strain evidence="2">DSM 19514</strain>
    </source>
</reference>
<organism evidence="1 2">
    <name type="scientific">Ferrithrix thermotolerans DSM 19514</name>
    <dbReference type="NCBI Taxonomy" id="1121881"/>
    <lineage>
        <taxon>Bacteria</taxon>
        <taxon>Bacillati</taxon>
        <taxon>Actinomycetota</taxon>
        <taxon>Acidimicrobiia</taxon>
        <taxon>Acidimicrobiales</taxon>
        <taxon>Acidimicrobiaceae</taxon>
        <taxon>Ferrithrix</taxon>
    </lineage>
</organism>
<evidence type="ECO:0000313" key="1">
    <source>
        <dbReference type="EMBL" id="SHE69804.1"/>
    </source>
</evidence>
<sequence>MNRTKPMRTFAKILVQLSIFVLMTIATWSSQISESKVVLIQPNPISPVQGGTGVGVVLRGGSTSSSTGSSTVGIPPIYLPKLITHTANSFSVDCITYSVYFAPSRYDYQVELTYAQDLWSALLPRYPMCRSTTSATTNLGAYINNIWTKTYMQNLPVPNVTIPPGFGVVGIPSYVVTHFPFTLLYRAFTPYGQLTISALGSLDLTTRPTESSDGGRIQSLGPFFTPLQPWPLGTAVINWGQPGFDSITASLTWSARWQLDGESGYFAPVLRQYNISNFQVEALQAVRVRSGQL</sequence>
<protein>
    <submittedName>
        <fullName evidence="1">Uncharacterized protein</fullName>
    </submittedName>
</protein>
<dbReference type="RefSeq" id="WP_143146437.1">
    <property type="nucleotide sequence ID" value="NZ_FQUL01000017.1"/>
</dbReference>
<keyword evidence="2" id="KW-1185">Reference proteome</keyword>
<dbReference type="AlphaFoldDB" id="A0A1M4VLB8"/>